<feature type="signal peptide" evidence="1">
    <location>
        <begin position="1"/>
        <end position="21"/>
    </location>
</feature>
<evidence type="ECO:0000313" key="2">
    <source>
        <dbReference type="EMBL" id="RTE06769.1"/>
    </source>
</evidence>
<dbReference type="RefSeq" id="WP_126143483.1">
    <property type="nucleotide sequence ID" value="NZ_RXHU01000072.1"/>
</dbReference>
<protein>
    <recommendedName>
        <fullName evidence="4">Lipoprotein</fullName>
    </recommendedName>
</protein>
<keyword evidence="3" id="KW-1185">Reference proteome</keyword>
<gene>
    <name evidence="2" type="ORF">EJQ19_22470</name>
</gene>
<dbReference type="Proteomes" id="UP000276128">
    <property type="component" value="Unassembled WGS sequence"/>
</dbReference>
<evidence type="ECO:0008006" key="4">
    <source>
        <dbReference type="Google" id="ProtNLM"/>
    </source>
</evidence>
<comment type="caution">
    <text evidence="2">The sequence shown here is derived from an EMBL/GenBank/DDBJ whole genome shotgun (WGS) entry which is preliminary data.</text>
</comment>
<reference evidence="2 3" key="1">
    <citation type="submission" date="2018-12" db="EMBL/GenBank/DDBJ databases">
        <title>Bacillus ochoae sp. nov., Paenibacillus whitsoniae sp. nov., Paenibacillus spiritus sp. nov. Isolated from the Mars Exploration Rover during spacecraft assembly.</title>
        <authorList>
            <person name="Seuylemezian A."/>
            <person name="Vaishampayan P."/>
        </authorList>
    </citation>
    <scope>NUCLEOTIDE SEQUENCE [LARGE SCALE GENOMIC DNA]</scope>
    <source>
        <strain evidence="2 3">MER 54</strain>
    </source>
</reference>
<keyword evidence="1" id="KW-0732">Signal</keyword>
<feature type="chain" id="PRO_5039634541" description="Lipoprotein" evidence="1">
    <location>
        <begin position="22"/>
        <end position="348"/>
    </location>
</feature>
<dbReference type="AlphaFoldDB" id="A0A430J8X7"/>
<dbReference type="PROSITE" id="PS51257">
    <property type="entry name" value="PROKAR_LIPOPROTEIN"/>
    <property type="match status" value="1"/>
</dbReference>
<organism evidence="2 3">
    <name type="scientific">Paenibacillus whitsoniae</name>
    <dbReference type="NCBI Taxonomy" id="2496558"/>
    <lineage>
        <taxon>Bacteria</taxon>
        <taxon>Bacillati</taxon>
        <taxon>Bacillota</taxon>
        <taxon>Bacilli</taxon>
        <taxon>Bacillales</taxon>
        <taxon>Paenibacillaceae</taxon>
        <taxon>Paenibacillus</taxon>
    </lineage>
</organism>
<name>A0A430J8X7_9BACL</name>
<sequence>MRKVGLIAVGLVLAATLTACGTPPKATLGKAFENFEKMESYQFQAKMTLGGEVPADKLGDAQAEQVANLLKNAEMSFSGVYQKEPFQSEVNVQLNLKGDLNVGIHLPIVMTKEKMWVKIPNIPFLPLPKTVTDKYLELDLKELEAKSSGQKQLDMTKGTEFSKEVLAAFVQNFDEKTYFTELNKKEMTLPAGVEANRFVQIQVDKNNMDDAIKVSIGKVIPKIFDLLLDPKYADLFNAKKADIEQARSTFTDKTKDQDKVLNDIKKNVDVNQIQLISGINKSNYITYQTFNVDLNVKDESGNSHVVVNVESSMDHINEKAQFKLGIPTGDNIITEEQLQKEFAKGFMQ</sequence>
<dbReference type="EMBL" id="RXHU01000072">
    <property type="protein sequence ID" value="RTE06769.1"/>
    <property type="molecule type" value="Genomic_DNA"/>
</dbReference>
<accession>A0A430J8X7</accession>
<proteinExistence type="predicted"/>
<dbReference type="OrthoDB" id="2657915at2"/>
<evidence type="ECO:0000313" key="3">
    <source>
        <dbReference type="Proteomes" id="UP000276128"/>
    </source>
</evidence>
<evidence type="ECO:0000256" key="1">
    <source>
        <dbReference type="SAM" id="SignalP"/>
    </source>
</evidence>